<gene>
    <name evidence="3" type="ORF">H8Z83_10975</name>
</gene>
<keyword evidence="1" id="KW-0732">Signal</keyword>
<dbReference type="AlphaFoldDB" id="A0A923MKF1"/>
<dbReference type="Gene3D" id="2.20.230.10">
    <property type="entry name" value="Resuscitation-promoting factor rpfb"/>
    <property type="match status" value="1"/>
</dbReference>
<name>A0A923MKF1_9FIRM</name>
<protein>
    <submittedName>
        <fullName evidence="3">G5 domain-containing protein</fullName>
    </submittedName>
</protein>
<evidence type="ECO:0000313" key="4">
    <source>
        <dbReference type="Proteomes" id="UP000620327"/>
    </source>
</evidence>
<dbReference type="Gene3D" id="2.40.40.10">
    <property type="entry name" value="RlpA-like domain"/>
    <property type="match status" value="1"/>
</dbReference>
<dbReference type="InterPro" id="IPR036908">
    <property type="entry name" value="RlpA-like_sf"/>
</dbReference>
<dbReference type="CDD" id="cd14667">
    <property type="entry name" value="3D_containing_proteins"/>
    <property type="match status" value="1"/>
</dbReference>
<comment type="caution">
    <text evidence="3">The sequence shown here is derived from an EMBL/GenBank/DDBJ whole genome shotgun (WGS) entry which is preliminary data.</text>
</comment>
<dbReference type="GO" id="GO:0009254">
    <property type="term" value="P:peptidoglycan turnover"/>
    <property type="evidence" value="ECO:0007669"/>
    <property type="project" value="InterPro"/>
</dbReference>
<dbReference type="PANTHER" id="PTHR39160:SF4">
    <property type="entry name" value="RESUSCITATION-PROMOTING FACTOR RPFB"/>
    <property type="match status" value="1"/>
</dbReference>
<dbReference type="InterPro" id="IPR051933">
    <property type="entry name" value="Resuscitation_pf_RpfB"/>
</dbReference>
<dbReference type="GO" id="GO:0019867">
    <property type="term" value="C:outer membrane"/>
    <property type="evidence" value="ECO:0007669"/>
    <property type="project" value="InterPro"/>
</dbReference>
<dbReference type="InterPro" id="IPR059180">
    <property type="entry name" value="3D_YorM"/>
</dbReference>
<dbReference type="SMART" id="SM01208">
    <property type="entry name" value="G5"/>
    <property type="match status" value="1"/>
</dbReference>
<feature type="domain" description="G5" evidence="2">
    <location>
        <begin position="127"/>
        <end position="206"/>
    </location>
</feature>
<dbReference type="RefSeq" id="WP_187015065.1">
    <property type="nucleotide sequence ID" value="NZ_JACOQI010000010.1"/>
</dbReference>
<dbReference type="InterPro" id="IPR011098">
    <property type="entry name" value="G5_dom"/>
</dbReference>
<accession>A0A923MKF1</accession>
<dbReference type="PANTHER" id="PTHR39160">
    <property type="entry name" value="CELL WALL-BINDING PROTEIN YOCH"/>
    <property type="match status" value="1"/>
</dbReference>
<dbReference type="Pfam" id="PF07501">
    <property type="entry name" value="G5"/>
    <property type="match status" value="1"/>
</dbReference>
<dbReference type="Proteomes" id="UP000620327">
    <property type="component" value="Unassembled WGS sequence"/>
</dbReference>
<dbReference type="Pfam" id="PF06725">
    <property type="entry name" value="3D"/>
    <property type="match status" value="1"/>
</dbReference>
<sequence length="333" mass="36317">MRHLHTPKTVWLCRCLTLLLLLSVTMAGATGWAKALYLFSDGEQSAALDDSHSGIESLLLNLDTGKSGENAVLTEGTMVTVRRGGETITATARKETVKQFLSRMDIIPGSREMVGIELMENSVMLTISDHLTVFKRVTEKAEHETVYRDTPDLPKGEERVARKGMDGQHTAIYEQTWVSGELVTSQYVEEISTTSVTEVVERGTAVSYVEPDDKLVNVTTQSDGSGYLTFASGGTMKFSKAVTVTATAYTAGYDGVGTRTATGTTVHKGVAAVDKRVFPLGSDLYVVAKGMEYGLTRAEDTGMKGPKIDLYMESYQECIQFGRRTGTVYLLED</sequence>
<dbReference type="EMBL" id="JACOQI010000010">
    <property type="protein sequence ID" value="MBC5770834.1"/>
    <property type="molecule type" value="Genomic_DNA"/>
</dbReference>
<reference evidence="3" key="1">
    <citation type="submission" date="2020-08" db="EMBL/GenBank/DDBJ databases">
        <title>Genome public.</title>
        <authorList>
            <person name="Liu C."/>
            <person name="Sun Q."/>
        </authorList>
    </citation>
    <scope>NUCLEOTIDE SEQUENCE</scope>
    <source>
        <strain evidence="3">BX15</strain>
    </source>
</reference>
<evidence type="ECO:0000259" key="2">
    <source>
        <dbReference type="PROSITE" id="PS51109"/>
    </source>
</evidence>
<dbReference type="PROSITE" id="PS51109">
    <property type="entry name" value="G5"/>
    <property type="match status" value="1"/>
</dbReference>
<organism evidence="3 4">
    <name type="scientific">Dysosmobacter segnis</name>
    <dbReference type="NCBI Taxonomy" id="2763042"/>
    <lineage>
        <taxon>Bacteria</taxon>
        <taxon>Bacillati</taxon>
        <taxon>Bacillota</taxon>
        <taxon>Clostridia</taxon>
        <taxon>Eubacteriales</taxon>
        <taxon>Oscillospiraceae</taxon>
        <taxon>Dysosmobacter</taxon>
    </lineage>
</organism>
<evidence type="ECO:0000256" key="1">
    <source>
        <dbReference type="ARBA" id="ARBA00022729"/>
    </source>
</evidence>
<keyword evidence="4" id="KW-1185">Reference proteome</keyword>
<proteinExistence type="predicted"/>
<dbReference type="GO" id="GO:0004553">
    <property type="term" value="F:hydrolase activity, hydrolyzing O-glycosyl compounds"/>
    <property type="evidence" value="ECO:0007669"/>
    <property type="project" value="InterPro"/>
</dbReference>
<evidence type="ECO:0000313" key="3">
    <source>
        <dbReference type="EMBL" id="MBC5770834.1"/>
    </source>
</evidence>
<dbReference type="InterPro" id="IPR010611">
    <property type="entry name" value="3D_dom"/>
</dbReference>